<feature type="modified residue" description="4-aspartylphosphate" evidence="6">
    <location>
        <position position="51"/>
    </location>
</feature>
<keyword evidence="3" id="KW-0805">Transcription regulation</keyword>
<protein>
    <submittedName>
        <fullName evidence="10">Two component transcriptional regulator, winged helix family</fullName>
    </submittedName>
</protein>
<gene>
    <name evidence="10" type="ordered locus">Aazo_4228</name>
</gene>
<dbReference type="GO" id="GO:0000976">
    <property type="term" value="F:transcription cis-regulatory region binding"/>
    <property type="evidence" value="ECO:0007669"/>
    <property type="project" value="TreeGrafter"/>
</dbReference>
<dbReference type="InterPro" id="IPR016032">
    <property type="entry name" value="Sig_transdc_resp-reg_C-effctor"/>
</dbReference>
<dbReference type="CDD" id="cd00383">
    <property type="entry name" value="trans_reg_C"/>
    <property type="match status" value="1"/>
</dbReference>
<dbReference type="eggNOG" id="COG2198">
    <property type="taxonomic scope" value="Bacteria"/>
</dbReference>
<dbReference type="InterPro" id="IPR011006">
    <property type="entry name" value="CheY-like_superfamily"/>
</dbReference>
<dbReference type="InterPro" id="IPR036641">
    <property type="entry name" value="HPT_dom_sf"/>
</dbReference>
<feature type="modified residue" description="4-aspartylphosphate" evidence="6">
    <location>
        <position position="425"/>
    </location>
</feature>
<dbReference type="InterPro" id="IPR036388">
    <property type="entry name" value="WH-like_DNA-bd_sf"/>
</dbReference>
<dbReference type="Proteomes" id="UP000001511">
    <property type="component" value="Chromosome"/>
</dbReference>
<dbReference type="eggNOG" id="COG0745">
    <property type="taxonomic scope" value="Bacteria"/>
</dbReference>
<keyword evidence="1 6" id="KW-0597">Phosphoprotein</keyword>
<keyword evidence="2" id="KW-0902">Two-component regulatory system</keyword>
<sequence>MRILLVDDDEIIVEVLTKLLVQQNYVVDVARDGEAAWELVEGFQYDLILLDVMLPKLDGISFCRRLREQKSPVLVMLLTACDTTTDKLQGLDRGADDYVVKPFNVQELAARVPALTRRGSSSPYPTLVCGHLHLDPNLHEVNYQEHLLQLSRKEYLLVELFLRNQKRIYSCRDIIDELWAFDAEPPNEWTVRSHITNIRRNLKAVGADNFLETVYGQGYRINPTFIKKSNHSTHISNVNTDKQENSDASITEIWQHTKNLTFEGLIVLEQVISSLVFGIFDAELLKDGIQKAHKLAGSLGMFGFEQGSFLARQIEVLLESSFHVESHFSLGYQQKIEQLLIYLCQDLEVTTNTNELINLTGKKLEELSQSEQINAKVLAVDDDPQILLTVQTLLEPLGVQLTYLTNPDRFWETVPYNQPEFLILDIYMPSGTEGLDLCRAVGQNDDWNWLPILFLSSCTDVETLQKAFVIGADDYLTKPIVPKELLIRISNGLQRISTIKNQMETNLIK</sequence>
<dbReference type="CDD" id="cd00156">
    <property type="entry name" value="REC"/>
    <property type="match status" value="1"/>
</dbReference>
<dbReference type="EMBL" id="CP002059">
    <property type="protein sequence ID" value="ADI65622.1"/>
    <property type="molecule type" value="Genomic_DNA"/>
</dbReference>
<keyword evidence="4 7" id="KW-0238">DNA-binding</keyword>
<dbReference type="InterPro" id="IPR001867">
    <property type="entry name" value="OmpR/PhoB-type_DNA-bd"/>
</dbReference>
<evidence type="ECO:0000313" key="10">
    <source>
        <dbReference type="EMBL" id="ADI65622.1"/>
    </source>
</evidence>
<dbReference type="FunFam" id="3.40.50.2300:FF:000001">
    <property type="entry name" value="DNA-binding response regulator PhoB"/>
    <property type="match status" value="1"/>
</dbReference>
<evidence type="ECO:0000256" key="6">
    <source>
        <dbReference type="PROSITE-ProRule" id="PRU00169"/>
    </source>
</evidence>
<dbReference type="GO" id="GO:0005829">
    <property type="term" value="C:cytosol"/>
    <property type="evidence" value="ECO:0007669"/>
    <property type="project" value="TreeGrafter"/>
</dbReference>
<dbReference type="PROSITE" id="PS50110">
    <property type="entry name" value="RESPONSE_REGULATORY"/>
    <property type="match status" value="2"/>
</dbReference>
<dbReference type="PROSITE" id="PS51755">
    <property type="entry name" value="OMPR_PHOB"/>
    <property type="match status" value="1"/>
</dbReference>
<dbReference type="RefSeq" id="WP_013192633.1">
    <property type="nucleotide sequence ID" value="NC_014248.1"/>
</dbReference>
<dbReference type="PANTHER" id="PTHR48111">
    <property type="entry name" value="REGULATOR OF RPOS"/>
    <property type="match status" value="1"/>
</dbReference>
<evidence type="ECO:0000256" key="2">
    <source>
        <dbReference type="ARBA" id="ARBA00023012"/>
    </source>
</evidence>
<dbReference type="GO" id="GO:0006355">
    <property type="term" value="P:regulation of DNA-templated transcription"/>
    <property type="evidence" value="ECO:0007669"/>
    <property type="project" value="InterPro"/>
</dbReference>
<accession>D7DW51</accession>
<dbReference type="GO" id="GO:0000156">
    <property type="term" value="F:phosphorelay response regulator activity"/>
    <property type="evidence" value="ECO:0007669"/>
    <property type="project" value="TreeGrafter"/>
</dbReference>
<dbReference type="OrthoDB" id="442759at2"/>
<dbReference type="Gene3D" id="6.10.250.690">
    <property type="match status" value="1"/>
</dbReference>
<evidence type="ECO:0000313" key="11">
    <source>
        <dbReference type="Proteomes" id="UP000001511"/>
    </source>
</evidence>
<feature type="domain" description="Response regulatory" evidence="8">
    <location>
        <begin position="2"/>
        <end position="116"/>
    </location>
</feature>
<dbReference type="SMART" id="SM00862">
    <property type="entry name" value="Trans_reg_C"/>
    <property type="match status" value="1"/>
</dbReference>
<dbReference type="InterPro" id="IPR001789">
    <property type="entry name" value="Sig_transdc_resp-reg_receiver"/>
</dbReference>
<dbReference type="STRING" id="551115.Aazo_4228"/>
<dbReference type="GO" id="GO:0032993">
    <property type="term" value="C:protein-DNA complex"/>
    <property type="evidence" value="ECO:0007669"/>
    <property type="project" value="TreeGrafter"/>
</dbReference>
<dbReference type="SMART" id="SM00448">
    <property type="entry name" value="REC"/>
    <property type="match status" value="2"/>
</dbReference>
<evidence type="ECO:0000259" key="8">
    <source>
        <dbReference type="PROSITE" id="PS50110"/>
    </source>
</evidence>
<dbReference type="Pfam" id="PF00072">
    <property type="entry name" value="Response_reg"/>
    <property type="match status" value="2"/>
</dbReference>
<feature type="DNA-binding region" description="OmpR/PhoB-type" evidence="7">
    <location>
        <begin position="124"/>
        <end position="223"/>
    </location>
</feature>
<keyword evidence="5" id="KW-0804">Transcription</keyword>
<dbReference type="Gene3D" id="3.40.50.2300">
    <property type="match status" value="2"/>
</dbReference>
<dbReference type="AlphaFoldDB" id="D7DW51"/>
<dbReference type="SUPFAM" id="SSF47226">
    <property type="entry name" value="Histidine-containing phosphotransfer domain, HPT domain"/>
    <property type="match status" value="1"/>
</dbReference>
<evidence type="ECO:0000256" key="4">
    <source>
        <dbReference type="ARBA" id="ARBA00023125"/>
    </source>
</evidence>
<dbReference type="HOGENOM" id="CLU_000445_11_38_3"/>
<name>D7DW51_NOSA0</name>
<dbReference type="SUPFAM" id="SSF46894">
    <property type="entry name" value="C-terminal effector domain of the bipartite response regulators"/>
    <property type="match status" value="1"/>
</dbReference>
<feature type="domain" description="Response regulatory" evidence="8">
    <location>
        <begin position="376"/>
        <end position="493"/>
    </location>
</feature>
<dbReference type="Pfam" id="PF00486">
    <property type="entry name" value="Trans_reg_C"/>
    <property type="match status" value="1"/>
</dbReference>
<dbReference type="KEGG" id="naz:Aazo_4228"/>
<evidence type="ECO:0000256" key="1">
    <source>
        <dbReference type="ARBA" id="ARBA00022553"/>
    </source>
</evidence>
<evidence type="ECO:0000256" key="3">
    <source>
        <dbReference type="ARBA" id="ARBA00023015"/>
    </source>
</evidence>
<dbReference type="Gene3D" id="1.10.10.10">
    <property type="entry name" value="Winged helix-like DNA-binding domain superfamily/Winged helix DNA-binding domain"/>
    <property type="match status" value="1"/>
</dbReference>
<keyword evidence="11" id="KW-1185">Reference proteome</keyword>
<organism evidence="10 11">
    <name type="scientific">Nostoc azollae (strain 0708)</name>
    <name type="common">Anabaena azollae (strain 0708)</name>
    <dbReference type="NCBI Taxonomy" id="551115"/>
    <lineage>
        <taxon>Bacteria</taxon>
        <taxon>Bacillati</taxon>
        <taxon>Cyanobacteriota</taxon>
        <taxon>Cyanophyceae</taxon>
        <taxon>Nostocales</taxon>
        <taxon>Nostocaceae</taxon>
        <taxon>Trichormus</taxon>
    </lineage>
</organism>
<dbReference type="SUPFAM" id="SSF52172">
    <property type="entry name" value="CheY-like"/>
    <property type="match status" value="2"/>
</dbReference>
<evidence type="ECO:0000256" key="5">
    <source>
        <dbReference type="ARBA" id="ARBA00023163"/>
    </source>
</evidence>
<dbReference type="CDD" id="cd17574">
    <property type="entry name" value="REC_OmpR"/>
    <property type="match status" value="1"/>
</dbReference>
<evidence type="ECO:0000259" key="9">
    <source>
        <dbReference type="PROSITE" id="PS51755"/>
    </source>
</evidence>
<dbReference type="InterPro" id="IPR039420">
    <property type="entry name" value="WalR-like"/>
</dbReference>
<feature type="domain" description="OmpR/PhoB-type" evidence="9">
    <location>
        <begin position="124"/>
        <end position="223"/>
    </location>
</feature>
<proteinExistence type="predicted"/>
<evidence type="ECO:0000256" key="7">
    <source>
        <dbReference type="PROSITE-ProRule" id="PRU01091"/>
    </source>
</evidence>
<dbReference type="PANTHER" id="PTHR48111:SF15">
    <property type="entry name" value="OMPR SUBFAMILY"/>
    <property type="match status" value="1"/>
</dbReference>
<reference evidence="10 11" key="1">
    <citation type="journal article" date="2010" name="PLoS ONE">
        <title>Genome erosion in a nitrogen-fixing vertically transmitted endosymbiotic multicellular cyanobacterium.</title>
        <authorList>
            <person name="Ran L."/>
            <person name="Larsson J."/>
            <person name="Vigil-Stenman T."/>
            <person name="Nylander J.A."/>
            <person name="Ininbergs K."/>
            <person name="Zheng W.W."/>
            <person name="Lapidus A."/>
            <person name="Lowry S."/>
            <person name="Haselkorn R."/>
            <person name="Bergman B."/>
        </authorList>
    </citation>
    <scope>NUCLEOTIDE SEQUENCE [LARGE SCALE GENOMIC DNA]</scope>
    <source>
        <strain evidence="10 11">0708</strain>
    </source>
</reference>